<dbReference type="EMBL" id="JAJSOF020000015">
    <property type="protein sequence ID" value="KAJ4441622.1"/>
    <property type="molecule type" value="Genomic_DNA"/>
</dbReference>
<dbReference type="PANTHER" id="PTHR12442:SF26">
    <property type="entry name" value="CYTOPLASMIC DYNEIN 2 INTERMEDIATE CHAIN 2"/>
    <property type="match status" value="1"/>
</dbReference>
<sequence>MLNLPHDCPNNMLYAPRSIRGLNLVKMEWEANIKHFNIAKTLLQIDDEHLHISRNLVSEMEECLRNLAIQYNNNSVPQTGRQIRKHLQKETYNAWASLQHKGKGVLVFQDEPKVNSWMSNRKGLSSPEWTTAIKMSCNTAAVRSVPGRMTSRQCRTPVCEATETLGHVVGLCPKGDLLLNVRHHSVRSYIASYLWKNKNLEVHEEVYCISMDGSNRQADIIALNRQKKTAVILDPTVRFEKDVSPALAVDQEKQVIYRPCVPHFSERYNAIDYTWETQTETSQPQLVLDENVDYDKLAAFLRRICPKVMTELDKMHRSRAFDGYEPIEDNTDDAVKKLHVLQIPNITPQSEIKVSCVSWSCTGAVVAFGYSHTEHENWCDHSGSVHLFNINRHDFSPTTPSKTLETRSCVTSVSAHLFEPSILAAGTTSGEVLVWNLQKDDDCLICSSATVPGAHREAVSQVSWIRNPDPTQQRPLLVSAGRDGRILIWQVGTHSGTFQLSDGFVILLEHIKHTGPGKTVPSPVGGAGVDMELGVTCFSFNKHDLASFVVGVDGGGLLSCSTVVAKPAPVRSEVPLKDPVLSAFEKHQGAVTSVQCSPHHENIFLSCGSDNEIRIYNMKQTSPVQMIYVEAGVVGLEWSLAHPNLFAAWETVNGCVNFYNLRTGEVISSLQFPALEKTAPITTVCCNPHSSVEFRPFPLGGGYIRRKEVKMTAKETII</sequence>
<gene>
    <name evidence="6" type="ORF">ANN_11478</name>
</gene>
<dbReference type="SMART" id="SM00320">
    <property type="entry name" value="WD40"/>
    <property type="match status" value="3"/>
</dbReference>
<dbReference type="InterPro" id="IPR015943">
    <property type="entry name" value="WD40/YVTN_repeat-like_dom_sf"/>
</dbReference>
<reference evidence="6 7" key="1">
    <citation type="journal article" date="2022" name="Allergy">
        <title>Genome assembly and annotation of Periplaneta americana reveal a comprehensive cockroach allergen profile.</title>
        <authorList>
            <person name="Wang L."/>
            <person name="Xiong Q."/>
            <person name="Saelim N."/>
            <person name="Wang L."/>
            <person name="Nong W."/>
            <person name="Wan A.T."/>
            <person name="Shi M."/>
            <person name="Liu X."/>
            <person name="Cao Q."/>
            <person name="Hui J.H.L."/>
            <person name="Sookrung N."/>
            <person name="Leung T.F."/>
            <person name="Tungtrongchitr A."/>
            <person name="Tsui S.K.W."/>
        </authorList>
    </citation>
    <scope>NUCLEOTIDE SEQUENCE [LARGE SCALE GENOMIC DNA]</scope>
    <source>
        <strain evidence="6">PWHHKU_190912</strain>
    </source>
</reference>
<name>A0ABQ8T6X7_PERAM</name>
<accession>A0ABQ8T6X7</accession>
<dbReference type="Gene3D" id="2.130.10.10">
    <property type="entry name" value="YVTN repeat-like/Quinoprotein amine dehydrogenase"/>
    <property type="match status" value="2"/>
</dbReference>
<evidence type="ECO:0000313" key="6">
    <source>
        <dbReference type="EMBL" id="KAJ4441622.1"/>
    </source>
</evidence>
<keyword evidence="2" id="KW-0963">Cytoplasm</keyword>
<keyword evidence="7" id="KW-1185">Reference proteome</keyword>
<proteinExistence type="predicted"/>
<evidence type="ECO:0000256" key="3">
    <source>
        <dbReference type="ARBA" id="ARBA00022574"/>
    </source>
</evidence>
<dbReference type="Proteomes" id="UP001148838">
    <property type="component" value="Unassembled WGS sequence"/>
</dbReference>
<keyword evidence="3 5" id="KW-0853">WD repeat</keyword>
<dbReference type="InterPro" id="IPR050687">
    <property type="entry name" value="Dynein_IC"/>
</dbReference>
<dbReference type="InterPro" id="IPR001680">
    <property type="entry name" value="WD40_rpt"/>
</dbReference>
<dbReference type="Pfam" id="PF00400">
    <property type="entry name" value="WD40"/>
    <property type="match status" value="1"/>
</dbReference>
<comment type="caution">
    <text evidence="6">The sequence shown here is derived from an EMBL/GenBank/DDBJ whole genome shotgun (WGS) entry which is preliminary data.</text>
</comment>
<evidence type="ECO:0000256" key="1">
    <source>
        <dbReference type="ARBA" id="ARBA00004496"/>
    </source>
</evidence>
<evidence type="ECO:0000256" key="4">
    <source>
        <dbReference type="ARBA" id="ARBA00022737"/>
    </source>
</evidence>
<evidence type="ECO:0000256" key="2">
    <source>
        <dbReference type="ARBA" id="ARBA00022490"/>
    </source>
</evidence>
<dbReference type="PANTHER" id="PTHR12442">
    <property type="entry name" value="DYNEIN INTERMEDIATE CHAIN"/>
    <property type="match status" value="1"/>
</dbReference>
<feature type="repeat" description="WD" evidence="5">
    <location>
        <begin position="584"/>
        <end position="626"/>
    </location>
</feature>
<evidence type="ECO:0000313" key="7">
    <source>
        <dbReference type="Proteomes" id="UP001148838"/>
    </source>
</evidence>
<evidence type="ECO:0008006" key="8">
    <source>
        <dbReference type="Google" id="ProtNLM"/>
    </source>
</evidence>
<keyword evidence="4" id="KW-0677">Repeat</keyword>
<dbReference type="SUPFAM" id="SSF50978">
    <property type="entry name" value="WD40 repeat-like"/>
    <property type="match status" value="1"/>
</dbReference>
<dbReference type="PROSITE" id="PS50082">
    <property type="entry name" value="WD_REPEATS_2"/>
    <property type="match status" value="1"/>
</dbReference>
<dbReference type="InterPro" id="IPR036322">
    <property type="entry name" value="WD40_repeat_dom_sf"/>
</dbReference>
<comment type="subcellular location">
    <subcellularLocation>
        <location evidence="1">Cytoplasm</location>
    </subcellularLocation>
</comment>
<protein>
    <recommendedName>
        <fullName evidence="8">WD repeat-containing protein 34</fullName>
    </recommendedName>
</protein>
<organism evidence="6 7">
    <name type="scientific">Periplaneta americana</name>
    <name type="common">American cockroach</name>
    <name type="synonym">Blatta americana</name>
    <dbReference type="NCBI Taxonomy" id="6978"/>
    <lineage>
        <taxon>Eukaryota</taxon>
        <taxon>Metazoa</taxon>
        <taxon>Ecdysozoa</taxon>
        <taxon>Arthropoda</taxon>
        <taxon>Hexapoda</taxon>
        <taxon>Insecta</taxon>
        <taxon>Pterygota</taxon>
        <taxon>Neoptera</taxon>
        <taxon>Polyneoptera</taxon>
        <taxon>Dictyoptera</taxon>
        <taxon>Blattodea</taxon>
        <taxon>Blattoidea</taxon>
        <taxon>Blattidae</taxon>
        <taxon>Blattinae</taxon>
        <taxon>Periplaneta</taxon>
    </lineage>
</organism>
<evidence type="ECO:0000256" key="5">
    <source>
        <dbReference type="PROSITE-ProRule" id="PRU00221"/>
    </source>
</evidence>